<evidence type="ECO:0000313" key="1">
    <source>
        <dbReference type="EMBL" id="KAJ1679949.1"/>
    </source>
</evidence>
<proteinExistence type="predicted"/>
<comment type="caution">
    <text evidence="1">The sequence shown here is derived from an EMBL/GenBank/DDBJ whole genome shotgun (WGS) entry which is preliminary data.</text>
</comment>
<sequence>LFVNADGSSVPLYILHPRRRDVKYKVLELLGSGAFGRCYRVCDVGTPMGGEWACKVLNKADMRSIKIQERLRHEIRVMKALPPHPNLVQYRHSFEDNERVYIVMELCSKETLMSLLKRRQCLTEFEARYFAWQLVEGIAAMHQCRLIHRDIKFANILLDHKNRVKIADFGLSAKLESDADRKRSFLGTPNFLAPEIITRSECGHSFEVDVWAIGVVIYAMLIGKTPFRVEGQKFRANQLYSKICNEDITFPYGCELSTDVRHLILALCNKSVENRPPSREILAHPWFDRHKHTIPRAMPPDIFKVPIRTVDLAESIGFRPVVPVKSMLRPQIRALQEKDVNIICSANSQPRVSAAVKGDPENVVVSTAAMSLRASSRLASRLAPATRSNAVKHDAAAETRNKASAHAPDARVLRSRRRLIDTGQAKMDDVKISAANDIPDAVKNGPGMPTPPQSNTSAAEPPEALPLIPSKPGPLPSVVGHFEDYESQQPAAKRLTLQRSKSSLIKGSAKWRPATTLAVDTTNGAPTQEALQQQSSVTNSTAPMSLFEIWETRLDVFMALAKEEMNRGSKSDYYCKPSNPKKSKKQPDATTLVYNPHSDIASYISLKDGKTHTRQTNSSKASESLRKKWTIMQQLNEVLRNKLADACFSLSSEDTQEADSKPEECQESTILPSSPSRPGNSDRKPLVYLLKMVRTENISMFRLSNNAIQFNFKDRSKLLLFDDHRVCYVSKDLRSSQFDLHSDIGHIVHDDVNAGTHLLTRLRCARQTIANARKSVEAMTK</sequence>
<name>A0ACC1HTQ1_9FUNG</name>
<protein>
    <submittedName>
        <fullName evidence="1">Serine/threonine-protein kinase plk1</fullName>
        <ecNumber evidence="1">2.7.11.21</ecNumber>
    </submittedName>
</protein>
<dbReference type="EC" id="2.7.11.21" evidence="1"/>
<accession>A0ACC1HTQ1</accession>
<dbReference type="EMBL" id="JAMZIH010000101">
    <property type="protein sequence ID" value="KAJ1679949.1"/>
    <property type="molecule type" value="Genomic_DNA"/>
</dbReference>
<gene>
    <name evidence="1" type="primary">PLK1</name>
    <name evidence="1" type="ORF">EV182_000986</name>
</gene>
<dbReference type="Proteomes" id="UP001145114">
    <property type="component" value="Unassembled WGS sequence"/>
</dbReference>
<keyword evidence="1" id="KW-0808">Transferase</keyword>
<keyword evidence="2" id="KW-1185">Reference proteome</keyword>
<reference evidence="1" key="1">
    <citation type="submission" date="2022-06" db="EMBL/GenBank/DDBJ databases">
        <title>Phylogenomic reconstructions and comparative analyses of Kickxellomycotina fungi.</title>
        <authorList>
            <person name="Reynolds N.K."/>
            <person name="Stajich J.E."/>
            <person name="Barry K."/>
            <person name="Grigoriev I.V."/>
            <person name="Crous P."/>
            <person name="Smith M.E."/>
        </authorList>
    </citation>
    <scope>NUCLEOTIDE SEQUENCE</scope>
    <source>
        <strain evidence="1">RSA 2271</strain>
    </source>
</reference>
<evidence type="ECO:0000313" key="2">
    <source>
        <dbReference type="Proteomes" id="UP001145114"/>
    </source>
</evidence>
<organism evidence="1 2">
    <name type="scientific">Spiromyces aspiralis</name>
    <dbReference type="NCBI Taxonomy" id="68401"/>
    <lineage>
        <taxon>Eukaryota</taxon>
        <taxon>Fungi</taxon>
        <taxon>Fungi incertae sedis</taxon>
        <taxon>Zoopagomycota</taxon>
        <taxon>Kickxellomycotina</taxon>
        <taxon>Kickxellomycetes</taxon>
        <taxon>Kickxellales</taxon>
        <taxon>Kickxellaceae</taxon>
        <taxon>Spiromyces</taxon>
    </lineage>
</organism>
<feature type="non-terminal residue" evidence="1">
    <location>
        <position position="1"/>
    </location>
</feature>
<keyword evidence="1" id="KW-0418">Kinase</keyword>